<keyword evidence="6" id="KW-0472">Membrane</keyword>
<dbReference type="Proteomes" id="UP000248987">
    <property type="component" value="Unassembled WGS sequence"/>
</dbReference>
<accession>A0A1A7R2C0</accession>
<evidence type="ECO:0000256" key="7">
    <source>
        <dbReference type="ARBA" id="ARBA00023237"/>
    </source>
</evidence>
<evidence type="ECO:0000256" key="5">
    <source>
        <dbReference type="ARBA" id="ARBA00022692"/>
    </source>
</evidence>
<dbReference type="InterPro" id="IPR051906">
    <property type="entry name" value="TolC-like"/>
</dbReference>
<keyword evidence="3" id="KW-0813">Transport</keyword>
<dbReference type="InterPro" id="IPR003423">
    <property type="entry name" value="OMP_efflux"/>
</dbReference>
<dbReference type="STRING" id="49280.A9996_05090"/>
<evidence type="ECO:0000313" key="10">
    <source>
        <dbReference type="Proteomes" id="UP000248987"/>
    </source>
</evidence>
<sequence>MTTKFYIILMILLPFVGFSQEAPKGFSLQEAIDFALQNNRNSMNAQLDIEAAKAQKWETTATGLPQVSAAVDYQNFLKQQVQVIPAEFFGGNPGEFAEIVFGTKQSMNATATLSQKVFDGSYLVALQSAKVFLEISENAKTKTDLEVRKGVINAYGNVLLAEESVQILQRNLAVLQKNLEETTKIFENGLEEEESVEQLQITLAGVESNLNNVTRMKTLAYQMFNITLGLDINRPTILVDDLERLTKENISLELLETEANVENTIDYQIAENDKVTKELLLKLEKSKALPTLDAFINGGYSAFSDDFTFTKKEQMWFGSSLFGLNLNIPIFSSGMRSAATQRAEINLQKAEIDLIEKEQTIQFEITAAKSDYQFAIEDYDNKKQNLMLAERIEAKNQTKFFEGISSSFDLRQAQTQLYSAQQEFLQAMLDVIKAKAELETSLNTVQLNNQKKL</sequence>
<evidence type="ECO:0000256" key="1">
    <source>
        <dbReference type="ARBA" id="ARBA00004442"/>
    </source>
</evidence>
<evidence type="ECO:0000256" key="3">
    <source>
        <dbReference type="ARBA" id="ARBA00022448"/>
    </source>
</evidence>
<keyword evidence="5" id="KW-0812">Transmembrane</keyword>
<proteinExistence type="inferred from homology"/>
<keyword evidence="10" id="KW-1185">Reference proteome</keyword>
<comment type="caution">
    <text evidence="9">The sequence shown here is derived from an EMBL/GenBank/DDBJ whole genome shotgun (WGS) entry which is preliminary data.</text>
</comment>
<comment type="similarity">
    <text evidence="2">Belongs to the outer membrane factor (OMF) (TC 1.B.17) family.</text>
</comment>
<dbReference type="GO" id="GO:0015562">
    <property type="term" value="F:efflux transmembrane transporter activity"/>
    <property type="evidence" value="ECO:0007669"/>
    <property type="project" value="InterPro"/>
</dbReference>
<dbReference type="RefSeq" id="WP_066431782.1">
    <property type="nucleotide sequence ID" value="NZ_LZRN01000007.1"/>
</dbReference>
<keyword evidence="8" id="KW-0175">Coiled coil</keyword>
<organism evidence="9 10">
    <name type="scientific">Gelidibacter algens</name>
    <dbReference type="NCBI Taxonomy" id="49280"/>
    <lineage>
        <taxon>Bacteria</taxon>
        <taxon>Pseudomonadati</taxon>
        <taxon>Bacteroidota</taxon>
        <taxon>Flavobacteriia</taxon>
        <taxon>Flavobacteriales</taxon>
        <taxon>Flavobacteriaceae</taxon>
        <taxon>Gelidibacter</taxon>
    </lineage>
</organism>
<dbReference type="OrthoDB" id="367883at2"/>
<evidence type="ECO:0000256" key="2">
    <source>
        <dbReference type="ARBA" id="ARBA00007613"/>
    </source>
</evidence>
<dbReference type="Pfam" id="PF02321">
    <property type="entry name" value="OEP"/>
    <property type="match status" value="2"/>
</dbReference>
<dbReference type="Gene3D" id="1.20.1600.10">
    <property type="entry name" value="Outer membrane efflux proteins (OEP)"/>
    <property type="match status" value="1"/>
</dbReference>
<protein>
    <submittedName>
        <fullName evidence="9">Outer membrane protein TolC</fullName>
    </submittedName>
</protein>
<evidence type="ECO:0000256" key="6">
    <source>
        <dbReference type="ARBA" id="ARBA00023136"/>
    </source>
</evidence>
<comment type="subcellular location">
    <subcellularLocation>
        <location evidence="1">Cell outer membrane</location>
    </subcellularLocation>
</comment>
<reference evidence="9 10" key="1">
    <citation type="submission" date="2018-06" db="EMBL/GenBank/DDBJ databases">
        <title>Genomic Encyclopedia of Archaeal and Bacterial Type Strains, Phase II (KMG-II): from individual species to whole genera.</title>
        <authorList>
            <person name="Goeker M."/>
        </authorList>
    </citation>
    <scope>NUCLEOTIDE SEQUENCE [LARGE SCALE GENOMIC DNA]</scope>
    <source>
        <strain evidence="9 10">DSM 12408</strain>
    </source>
</reference>
<evidence type="ECO:0000256" key="4">
    <source>
        <dbReference type="ARBA" id="ARBA00022452"/>
    </source>
</evidence>
<keyword evidence="7" id="KW-0998">Cell outer membrane</keyword>
<keyword evidence="4" id="KW-1134">Transmembrane beta strand</keyword>
<dbReference type="AlphaFoldDB" id="A0A1A7R2C0"/>
<name>A0A1A7R2C0_9FLAO</name>
<dbReference type="PANTHER" id="PTHR30026">
    <property type="entry name" value="OUTER MEMBRANE PROTEIN TOLC"/>
    <property type="match status" value="1"/>
</dbReference>
<dbReference type="GO" id="GO:0009279">
    <property type="term" value="C:cell outer membrane"/>
    <property type="evidence" value="ECO:0007669"/>
    <property type="project" value="UniProtKB-SubCell"/>
</dbReference>
<dbReference type="SUPFAM" id="SSF56954">
    <property type="entry name" value="Outer membrane efflux proteins (OEP)"/>
    <property type="match status" value="1"/>
</dbReference>
<dbReference type="GO" id="GO:1990281">
    <property type="term" value="C:efflux pump complex"/>
    <property type="evidence" value="ECO:0007669"/>
    <property type="project" value="TreeGrafter"/>
</dbReference>
<gene>
    <name evidence="9" type="ORF">LX77_01347</name>
</gene>
<dbReference type="PANTHER" id="PTHR30026:SF20">
    <property type="entry name" value="OUTER MEMBRANE PROTEIN TOLC"/>
    <property type="match status" value="1"/>
</dbReference>
<evidence type="ECO:0000313" key="9">
    <source>
        <dbReference type="EMBL" id="RAJ25929.1"/>
    </source>
</evidence>
<feature type="coiled-coil region" evidence="8">
    <location>
        <begin position="158"/>
        <end position="216"/>
    </location>
</feature>
<dbReference type="GO" id="GO:0015288">
    <property type="term" value="F:porin activity"/>
    <property type="evidence" value="ECO:0007669"/>
    <property type="project" value="TreeGrafter"/>
</dbReference>
<evidence type="ECO:0000256" key="8">
    <source>
        <dbReference type="SAM" id="Coils"/>
    </source>
</evidence>
<dbReference type="EMBL" id="QLLQ01000003">
    <property type="protein sequence ID" value="RAJ25929.1"/>
    <property type="molecule type" value="Genomic_DNA"/>
</dbReference>